<evidence type="ECO:0000313" key="2">
    <source>
        <dbReference type="Proteomes" id="UP000664052"/>
    </source>
</evidence>
<proteinExistence type="predicted"/>
<keyword evidence="2" id="KW-1185">Reference proteome</keyword>
<gene>
    <name evidence="1" type="ORF">JYK02_05835</name>
</gene>
<reference evidence="1 2" key="1">
    <citation type="submission" date="2021-02" db="EMBL/GenBank/DDBJ databases">
        <title>De Novo genome assembly of isolated myxobacteria.</title>
        <authorList>
            <person name="Stevens D.C."/>
        </authorList>
    </citation>
    <scope>NUCLEOTIDE SEQUENCE [LARGE SCALE GENOMIC DNA]</scope>
    <source>
        <strain evidence="1 2">ATCC 29039</strain>
    </source>
</reference>
<evidence type="ECO:0000313" key="1">
    <source>
        <dbReference type="EMBL" id="MBN8227029.1"/>
    </source>
</evidence>
<organism evidence="1 2">
    <name type="scientific">Corallococcus macrosporus</name>
    <dbReference type="NCBI Taxonomy" id="35"/>
    <lineage>
        <taxon>Bacteria</taxon>
        <taxon>Pseudomonadati</taxon>
        <taxon>Myxococcota</taxon>
        <taxon>Myxococcia</taxon>
        <taxon>Myxococcales</taxon>
        <taxon>Cystobacterineae</taxon>
        <taxon>Myxococcaceae</taxon>
        <taxon>Corallococcus</taxon>
    </lineage>
</organism>
<comment type="caution">
    <text evidence="1">The sequence shown here is derived from an EMBL/GenBank/DDBJ whole genome shotgun (WGS) entry which is preliminary data.</text>
</comment>
<sequence length="185" mass="20782">MTAARLARPRGLLAMRKGWSRAKHVMKHLYRRSERWDLAIEGLPANLRDRAEREGCTLIDRVQRGDDTRRRLTEACSRLLEADHAAYYRPAYLHSVNTAEPLGRAGSLGRESQRAAFVGDNGVFVIASDGTDGRPPRVVTAYRVGPADFEHATQEEFVEAAARKWRDKQSLVASLSQDPDELEPT</sequence>
<name>A0ABS3D5T2_9BACT</name>
<accession>A0ABS3D5T2</accession>
<dbReference type="EMBL" id="JAFIMU010000004">
    <property type="protein sequence ID" value="MBN8227029.1"/>
    <property type="molecule type" value="Genomic_DNA"/>
</dbReference>
<dbReference type="Proteomes" id="UP000664052">
    <property type="component" value="Unassembled WGS sequence"/>
</dbReference>
<dbReference type="RefSeq" id="WP_207049242.1">
    <property type="nucleotide sequence ID" value="NZ_JAFIMU010000004.1"/>
</dbReference>
<protein>
    <submittedName>
        <fullName evidence="1">Uncharacterized protein</fullName>
    </submittedName>
</protein>